<dbReference type="InterPro" id="IPR014710">
    <property type="entry name" value="RmlC-like_jellyroll"/>
</dbReference>
<accession>A0A7Y0L4P3</accession>
<evidence type="ECO:0000256" key="1">
    <source>
        <dbReference type="ARBA" id="ARBA00023015"/>
    </source>
</evidence>
<feature type="domain" description="Cyclic nucleotide-binding" evidence="4">
    <location>
        <begin position="21"/>
        <end position="90"/>
    </location>
</feature>
<dbReference type="Gene3D" id="2.60.120.10">
    <property type="entry name" value="Jelly Rolls"/>
    <property type="match status" value="1"/>
</dbReference>
<dbReference type="Pfam" id="PF13545">
    <property type="entry name" value="HTH_Crp_2"/>
    <property type="match status" value="1"/>
</dbReference>
<dbReference type="EMBL" id="JABBVZ010000045">
    <property type="protein sequence ID" value="NMP23258.1"/>
    <property type="molecule type" value="Genomic_DNA"/>
</dbReference>
<evidence type="ECO:0000259" key="5">
    <source>
        <dbReference type="PROSITE" id="PS51063"/>
    </source>
</evidence>
<keyword evidence="3" id="KW-0804">Transcription</keyword>
<dbReference type="PRINTS" id="PR00034">
    <property type="entry name" value="HTHCRP"/>
</dbReference>
<dbReference type="InterPro" id="IPR018490">
    <property type="entry name" value="cNMP-bd_dom_sf"/>
</dbReference>
<protein>
    <submittedName>
        <fullName evidence="6">Crp/Fnr family transcriptional regulator</fullName>
    </submittedName>
</protein>
<organism evidence="6 7">
    <name type="scientific">Sulfobacillus harzensis</name>
    <dbReference type="NCBI Taxonomy" id="2729629"/>
    <lineage>
        <taxon>Bacteria</taxon>
        <taxon>Bacillati</taxon>
        <taxon>Bacillota</taxon>
        <taxon>Clostridia</taxon>
        <taxon>Eubacteriales</taxon>
        <taxon>Clostridiales Family XVII. Incertae Sedis</taxon>
        <taxon>Sulfobacillus</taxon>
    </lineage>
</organism>
<dbReference type="Pfam" id="PF00027">
    <property type="entry name" value="cNMP_binding"/>
    <property type="match status" value="1"/>
</dbReference>
<dbReference type="PROSITE" id="PS51063">
    <property type="entry name" value="HTH_CRP_2"/>
    <property type="match status" value="1"/>
</dbReference>
<dbReference type="InterPro" id="IPR036390">
    <property type="entry name" value="WH_DNA-bd_sf"/>
</dbReference>
<reference evidence="6 7" key="1">
    <citation type="submission" date="2020-04" db="EMBL/GenBank/DDBJ databases">
        <authorList>
            <person name="Zhang R."/>
            <person name="Schippers A."/>
        </authorList>
    </citation>
    <scope>NUCLEOTIDE SEQUENCE [LARGE SCALE GENOMIC DNA]</scope>
    <source>
        <strain evidence="6 7">DSM 109850</strain>
    </source>
</reference>
<evidence type="ECO:0000313" key="7">
    <source>
        <dbReference type="Proteomes" id="UP000533476"/>
    </source>
</evidence>
<dbReference type="SUPFAM" id="SSF46785">
    <property type="entry name" value="Winged helix' DNA-binding domain"/>
    <property type="match status" value="1"/>
</dbReference>
<sequence>MQPDIDQMPLIQWIPPDRRPESLIARRYHVGERIFEQGDPTTGLWIVLEGRVAVERVGADGTLTTTGVWVAGDIVGIAGLWDRSGYPASARALENPTVMGWIARDVVLRLHQEIPQFGLEISRLLSERLRFVQEAVSGRQGRPIINQVASVLLTLASRMGPSISLTHEDLAHIIGTHRETVSRALQELARNGVIRSHHGTIEIVTLDQLEEWTLAGGR</sequence>
<evidence type="ECO:0000259" key="4">
    <source>
        <dbReference type="PROSITE" id="PS50042"/>
    </source>
</evidence>
<dbReference type="InterPro" id="IPR012318">
    <property type="entry name" value="HTH_CRP"/>
</dbReference>
<proteinExistence type="predicted"/>
<dbReference type="Proteomes" id="UP000533476">
    <property type="component" value="Unassembled WGS sequence"/>
</dbReference>
<dbReference type="PANTHER" id="PTHR24567:SF74">
    <property type="entry name" value="HTH-TYPE TRANSCRIPTIONAL REGULATOR ARCR"/>
    <property type="match status" value="1"/>
</dbReference>
<keyword evidence="7" id="KW-1185">Reference proteome</keyword>
<dbReference type="Gene3D" id="1.10.10.10">
    <property type="entry name" value="Winged helix-like DNA-binding domain superfamily/Winged helix DNA-binding domain"/>
    <property type="match status" value="1"/>
</dbReference>
<name>A0A7Y0L4P3_9FIRM</name>
<dbReference type="PROSITE" id="PS50042">
    <property type="entry name" value="CNMP_BINDING_3"/>
    <property type="match status" value="1"/>
</dbReference>
<dbReference type="InterPro" id="IPR036388">
    <property type="entry name" value="WH-like_DNA-bd_sf"/>
</dbReference>
<dbReference type="InterPro" id="IPR000595">
    <property type="entry name" value="cNMP-bd_dom"/>
</dbReference>
<dbReference type="GO" id="GO:0005829">
    <property type="term" value="C:cytosol"/>
    <property type="evidence" value="ECO:0007669"/>
    <property type="project" value="TreeGrafter"/>
</dbReference>
<feature type="domain" description="HTH crp-type" evidence="5">
    <location>
        <begin position="142"/>
        <end position="207"/>
    </location>
</feature>
<dbReference type="RefSeq" id="WP_169100367.1">
    <property type="nucleotide sequence ID" value="NZ_JABBVZ010000045.1"/>
</dbReference>
<keyword evidence="1" id="KW-0805">Transcription regulation</keyword>
<dbReference type="CDD" id="cd00038">
    <property type="entry name" value="CAP_ED"/>
    <property type="match status" value="1"/>
</dbReference>
<evidence type="ECO:0000313" key="6">
    <source>
        <dbReference type="EMBL" id="NMP23258.1"/>
    </source>
</evidence>
<keyword evidence="2" id="KW-0238">DNA-binding</keyword>
<dbReference type="SUPFAM" id="SSF51206">
    <property type="entry name" value="cAMP-binding domain-like"/>
    <property type="match status" value="1"/>
</dbReference>
<dbReference type="GO" id="GO:0003677">
    <property type="term" value="F:DNA binding"/>
    <property type="evidence" value="ECO:0007669"/>
    <property type="project" value="UniProtKB-KW"/>
</dbReference>
<dbReference type="PANTHER" id="PTHR24567">
    <property type="entry name" value="CRP FAMILY TRANSCRIPTIONAL REGULATORY PROTEIN"/>
    <property type="match status" value="1"/>
</dbReference>
<dbReference type="GO" id="GO:0003700">
    <property type="term" value="F:DNA-binding transcription factor activity"/>
    <property type="evidence" value="ECO:0007669"/>
    <property type="project" value="TreeGrafter"/>
</dbReference>
<comment type="caution">
    <text evidence="6">The sequence shown here is derived from an EMBL/GenBank/DDBJ whole genome shotgun (WGS) entry which is preliminary data.</text>
</comment>
<dbReference type="SMART" id="SM00419">
    <property type="entry name" value="HTH_CRP"/>
    <property type="match status" value="1"/>
</dbReference>
<evidence type="ECO:0000256" key="3">
    <source>
        <dbReference type="ARBA" id="ARBA00023163"/>
    </source>
</evidence>
<dbReference type="AlphaFoldDB" id="A0A7Y0L4P3"/>
<dbReference type="InterPro" id="IPR050397">
    <property type="entry name" value="Env_Response_Regulators"/>
</dbReference>
<evidence type="ECO:0000256" key="2">
    <source>
        <dbReference type="ARBA" id="ARBA00023125"/>
    </source>
</evidence>
<gene>
    <name evidence="6" type="ORF">HIJ39_13010</name>
</gene>
<dbReference type="SMART" id="SM00100">
    <property type="entry name" value="cNMP"/>
    <property type="match status" value="1"/>
</dbReference>